<dbReference type="InterPro" id="IPR038717">
    <property type="entry name" value="Tc1-like_DDE_dom"/>
</dbReference>
<dbReference type="Gene3D" id="3.30.420.10">
    <property type="entry name" value="Ribonuclease H-like superfamily/Ribonuclease H"/>
    <property type="match status" value="1"/>
</dbReference>
<feature type="domain" description="Tc1-like transposase DDE" evidence="1">
    <location>
        <begin position="55"/>
        <end position="159"/>
    </location>
</feature>
<evidence type="ECO:0000313" key="2">
    <source>
        <dbReference type="Ensembl" id="ENSOTSP00005106913.1"/>
    </source>
</evidence>
<dbReference type="Ensembl" id="ENSOTST00005143403.1">
    <property type="protein sequence ID" value="ENSOTSP00005123491.1"/>
    <property type="gene ID" value="ENSOTSG00005058666.1"/>
</dbReference>
<dbReference type="Proteomes" id="UP000694402">
    <property type="component" value="Unassembled WGS sequence"/>
</dbReference>
<evidence type="ECO:0000313" key="3">
    <source>
        <dbReference type="Proteomes" id="UP000694402"/>
    </source>
</evidence>
<dbReference type="Pfam" id="PF13358">
    <property type="entry name" value="DDE_3"/>
    <property type="match status" value="1"/>
</dbReference>
<dbReference type="PANTHER" id="PTHR23022:SF135">
    <property type="entry name" value="SI:DKEY-77F5.3"/>
    <property type="match status" value="1"/>
</dbReference>
<dbReference type="InterPro" id="IPR036397">
    <property type="entry name" value="RNaseH_sf"/>
</dbReference>
<protein>
    <recommendedName>
        <fullName evidence="1">Tc1-like transposase DDE domain-containing protein</fullName>
    </recommendedName>
</protein>
<dbReference type="GO" id="GO:0003676">
    <property type="term" value="F:nucleic acid binding"/>
    <property type="evidence" value="ECO:0007669"/>
    <property type="project" value="InterPro"/>
</dbReference>
<dbReference type="AlphaFoldDB" id="A0AAZ3NT21"/>
<proteinExistence type="predicted"/>
<dbReference type="Ensembl" id="ENSOTST00005124858.1">
    <property type="protein sequence ID" value="ENSOTSP00005106913.1"/>
    <property type="gene ID" value="ENSOTSG00005058666.1"/>
</dbReference>
<dbReference type="Ensembl" id="ENSOTST00005163867.1">
    <property type="protein sequence ID" value="ENSOTSP00005115631.1"/>
    <property type="gene ID" value="ENSOTSG00005058666.1"/>
</dbReference>
<accession>A0AAZ3NT21</accession>
<reference evidence="3" key="1">
    <citation type="journal article" date="2018" name="PLoS ONE">
        <title>Chinook salmon (Oncorhynchus tshawytscha) genome and transcriptome.</title>
        <authorList>
            <person name="Christensen K.A."/>
            <person name="Leong J.S."/>
            <person name="Sakhrani D."/>
            <person name="Biagi C.A."/>
            <person name="Minkley D.R."/>
            <person name="Withler R.E."/>
            <person name="Rondeau E.B."/>
            <person name="Koop B.F."/>
            <person name="Devlin R.H."/>
        </authorList>
    </citation>
    <scope>NUCLEOTIDE SEQUENCE [LARGE SCALE GENOMIC DNA]</scope>
</reference>
<dbReference type="PANTHER" id="PTHR23022">
    <property type="entry name" value="TRANSPOSABLE ELEMENT-RELATED"/>
    <property type="match status" value="1"/>
</dbReference>
<sequence>MWKTPQTYGRRYSGQMRLKLYFSAIKENAMSGTNPTPPITLRKPSHGGGSIMLWGCFSSAGTVKLVRIEGMMDVSKYREILEGNLFRSSRDLKLGRRFTFQQDNDPKHTAKATLEWFKGENLNVLEWPSQSPDLNPIENLWYDLKIAVHQRNSSNFKELEQFCLGEWAKIPVARCAKLIETYPKRLAAVIAEKGVFGGGVLALGGE</sequence>
<keyword evidence="3" id="KW-1185">Reference proteome</keyword>
<dbReference type="GeneTree" id="ENSGT01120000271870"/>
<reference evidence="2" key="2">
    <citation type="submission" date="2025-05" db="UniProtKB">
        <authorList>
            <consortium name="Ensembl"/>
        </authorList>
    </citation>
    <scope>IDENTIFICATION</scope>
</reference>
<evidence type="ECO:0000259" key="1">
    <source>
        <dbReference type="Pfam" id="PF13358"/>
    </source>
</evidence>
<organism evidence="2 3">
    <name type="scientific">Oncorhynchus tshawytscha</name>
    <name type="common">Chinook salmon</name>
    <name type="synonym">Salmo tshawytscha</name>
    <dbReference type="NCBI Taxonomy" id="74940"/>
    <lineage>
        <taxon>Eukaryota</taxon>
        <taxon>Metazoa</taxon>
        <taxon>Chordata</taxon>
        <taxon>Craniata</taxon>
        <taxon>Vertebrata</taxon>
        <taxon>Euteleostomi</taxon>
        <taxon>Actinopterygii</taxon>
        <taxon>Neopterygii</taxon>
        <taxon>Teleostei</taxon>
        <taxon>Protacanthopterygii</taxon>
        <taxon>Salmoniformes</taxon>
        <taxon>Salmonidae</taxon>
        <taxon>Salmoninae</taxon>
        <taxon>Oncorhynchus</taxon>
    </lineage>
</organism>
<dbReference type="InterPro" id="IPR052338">
    <property type="entry name" value="Transposase_5"/>
</dbReference>
<name>A0AAZ3NT21_ONCTS</name>